<evidence type="ECO:0000256" key="1">
    <source>
        <dbReference type="ARBA" id="ARBA00022741"/>
    </source>
</evidence>
<dbReference type="PANTHER" id="PTHR43384">
    <property type="entry name" value="SEPTUM SITE-DETERMINING PROTEIN MIND HOMOLOG, CHLOROPLASTIC-RELATED"/>
    <property type="match status" value="1"/>
</dbReference>
<organism evidence="3 4">
    <name type="scientific">Bdellovibrio svalbardensis</name>
    <dbReference type="NCBI Taxonomy" id="2972972"/>
    <lineage>
        <taxon>Bacteria</taxon>
        <taxon>Pseudomonadati</taxon>
        <taxon>Bdellovibrionota</taxon>
        <taxon>Bdellovibrionia</taxon>
        <taxon>Bdellovibrionales</taxon>
        <taxon>Pseudobdellovibrionaceae</taxon>
        <taxon>Bdellovibrio</taxon>
    </lineage>
</organism>
<dbReference type="InterPro" id="IPR033756">
    <property type="entry name" value="YlxH/NBP35"/>
</dbReference>
<evidence type="ECO:0000313" key="3">
    <source>
        <dbReference type="EMBL" id="MDG0815426.1"/>
    </source>
</evidence>
<dbReference type="PANTHER" id="PTHR43384:SF4">
    <property type="entry name" value="CELLULOSE BIOSYNTHESIS PROTEIN BCSQ-RELATED"/>
    <property type="match status" value="1"/>
</dbReference>
<sequence>MKRINAFDMYRTRTISVTSGKGGVGKTTLVANLALTLAQKGKKVLILDGDLGMANVDILFGMRTNGNMHDIISGRKEMKDILTEVSKDVFLIPGGSGVVEFNHMNHFERRAMVEAVSSLPLGFDYLLIDTAPGIAENVLFLNSAAQTVSVVITPDPASFADAYALIKVLNKQYKVNHFSIMCNQVRDEEEGLGLYKRFNDVVNKFLYIGLDYWGSVPNDVVLKKAIQMQRLIVRQDVGAESSKAIRQISMQIEKSSKQVEAGGGMQMFWDQVVGSA</sequence>
<dbReference type="Gene3D" id="3.40.50.300">
    <property type="entry name" value="P-loop containing nucleotide triphosphate hydrolases"/>
    <property type="match status" value="1"/>
</dbReference>
<name>A0ABT6DF08_9BACT</name>
<dbReference type="SUPFAM" id="SSF52540">
    <property type="entry name" value="P-loop containing nucleoside triphosphate hydrolases"/>
    <property type="match status" value="1"/>
</dbReference>
<accession>A0ABT6DF08</accession>
<evidence type="ECO:0000256" key="2">
    <source>
        <dbReference type="ARBA" id="ARBA00022840"/>
    </source>
</evidence>
<dbReference type="RefSeq" id="WP_277576901.1">
    <property type="nucleotide sequence ID" value="NZ_JANRMI010000001.1"/>
</dbReference>
<dbReference type="EMBL" id="JANRMI010000001">
    <property type="protein sequence ID" value="MDG0815426.1"/>
    <property type="molecule type" value="Genomic_DNA"/>
</dbReference>
<comment type="caution">
    <text evidence="3">The sequence shown here is derived from an EMBL/GenBank/DDBJ whole genome shotgun (WGS) entry which is preliminary data.</text>
</comment>
<dbReference type="InterPro" id="IPR050625">
    <property type="entry name" value="ParA/MinD_ATPase"/>
</dbReference>
<dbReference type="InterPro" id="IPR027417">
    <property type="entry name" value="P-loop_NTPase"/>
</dbReference>
<gene>
    <name evidence="3" type="ORF">NWE73_03565</name>
</gene>
<evidence type="ECO:0000313" key="4">
    <source>
        <dbReference type="Proteomes" id="UP001152321"/>
    </source>
</evidence>
<dbReference type="InterPro" id="IPR033875">
    <property type="entry name" value="FlhG"/>
</dbReference>
<proteinExistence type="predicted"/>
<keyword evidence="4" id="KW-1185">Reference proteome</keyword>
<dbReference type="InterPro" id="IPR025501">
    <property type="entry name" value="MinD_FleN"/>
</dbReference>
<dbReference type="Pfam" id="PF10609">
    <property type="entry name" value="ParA"/>
    <property type="match status" value="1"/>
</dbReference>
<keyword evidence="2" id="KW-0067">ATP-binding</keyword>
<protein>
    <submittedName>
        <fullName evidence="3">MinD/ParA family protein</fullName>
    </submittedName>
</protein>
<dbReference type="CDD" id="cd02038">
    <property type="entry name" value="FlhG-like"/>
    <property type="match status" value="1"/>
</dbReference>
<dbReference type="PIRSF" id="PIRSF003092">
    <property type="entry name" value="MinD"/>
    <property type="match status" value="1"/>
</dbReference>
<dbReference type="Proteomes" id="UP001152321">
    <property type="component" value="Unassembled WGS sequence"/>
</dbReference>
<keyword evidence="1" id="KW-0547">Nucleotide-binding</keyword>
<reference evidence="3" key="1">
    <citation type="submission" date="2022-08" db="EMBL/GenBank/DDBJ databases">
        <title>Novel Bdellovibrio Species Isolated from Svalbard: Designation Bdellovibrio svalbardensis.</title>
        <authorList>
            <person name="Mitchell R.J."/>
            <person name="Choi S.Y."/>
        </authorList>
    </citation>
    <scope>NUCLEOTIDE SEQUENCE</scope>
    <source>
        <strain evidence="3">PAP01</strain>
    </source>
</reference>